<feature type="transmembrane region" description="Helical" evidence="1">
    <location>
        <begin position="86"/>
        <end position="108"/>
    </location>
</feature>
<gene>
    <name evidence="4" type="ORF">E0F88_14665</name>
</gene>
<dbReference type="PANTHER" id="PTHR30273">
    <property type="entry name" value="PERIPLASMIC SIGNAL SENSOR AND SIGMA FACTOR ACTIVATOR FECR-RELATED"/>
    <property type="match status" value="1"/>
</dbReference>
<dbReference type="InterPro" id="IPR006860">
    <property type="entry name" value="FecR"/>
</dbReference>
<sequence length="389" mass="43078">MDIKDLLIRYRNNQCTEEEARWLLAYIKSGKDRELIEKFIDENLNDPSSEKSSLETEMILNNAFLSIIRRKGQQTKEHSIFSLWSFRYAAAVLLALGIGTLAYLTIVWQPATEHASQISGDISPTGLHESVLMLEGEKKISLKQLSLGETVGTDAFRILKSAKGELEITVLDKTKIKRQGYNALFVSNGDTYKIHLPDGTSVLLNAGSSLKIPALFSESARSVELTGEGFFEVTKNTASPFRIKSRGMEVTVLGTVFNINAYADEPSIKTTLVEGSIKLTSAKNNILIKPGEQAQCDNEGTLTTSKVDVNDVLAWKEGSFHFSGRSLDVILRQISRWYNVEIVYKNGKVPDIGIGGNMPRSSRLEEVIDVLKASGVNISLNKNTLFIKP</sequence>
<evidence type="ECO:0000313" key="5">
    <source>
        <dbReference type="Proteomes" id="UP000294850"/>
    </source>
</evidence>
<dbReference type="EMBL" id="SMFL01000005">
    <property type="protein sequence ID" value="TDE14441.1"/>
    <property type="molecule type" value="Genomic_DNA"/>
</dbReference>
<dbReference type="RefSeq" id="WP_131959025.1">
    <property type="nucleotide sequence ID" value="NZ_SMFL01000005.1"/>
</dbReference>
<name>A0A4R5DQW6_9BACT</name>
<organism evidence="4 5">
    <name type="scientific">Dyadobacter psychrotolerans</name>
    <dbReference type="NCBI Taxonomy" id="2541721"/>
    <lineage>
        <taxon>Bacteria</taxon>
        <taxon>Pseudomonadati</taxon>
        <taxon>Bacteroidota</taxon>
        <taxon>Cytophagia</taxon>
        <taxon>Cytophagales</taxon>
        <taxon>Spirosomataceae</taxon>
        <taxon>Dyadobacter</taxon>
    </lineage>
</organism>
<dbReference type="PANTHER" id="PTHR30273:SF2">
    <property type="entry name" value="PROTEIN FECR"/>
    <property type="match status" value="1"/>
</dbReference>
<feature type="domain" description="FecR protein" evidence="2">
    <location>
        <begin position="188"/>
        <end position="278"/>
    </location>
</feature>
<dbReference type="Pfam" id="PF16344">
    <property type="entry name" value="FecR_C"/>
    <property type="match status" value="1"/>
</dbReference>
<evidence type="ECO:0000256" key="1">
    <source>
        <dbReference type="SAM" id="Phobius"/>
    </source>
</evidence>
<evidence type="ECO:0000259" key="3">
    <source>
        <dbReference type="Pfam" id="PF16344"/>
    </source>
</evidence>
<dbReference type="AlphaFoldDB" id="A0A4R5DQW6"/>
<keyword evidence="1" id="KW-0472">Membrane</keyword>
<keyword evidence="1" id="KW-0812">Transmembrane</keyword>
<evidence type="ECO:0000259" key="2">
    <source>
        <dbReference type="Pfam" id="PF04773"/>
    </source>
</evidence>
<dbReference type="Gene3D" id="3.55.50.30">
    <property type="match status" value="1"/>
</dbReference>
<keyword evidence="1" id="KW-1133">Transmembrane helix</keyword>
<proteinExistence type="predicted"/>
<evidence type="ECO:0000313" key="4">
    <source>
        <dbReference type="EMBL" id="TDE14441.1"/>
    </source>
</evidence>
<protein>
    <submittedName>
        <fullName evidence="4">DUF4974 domain-containing protein</fullName>
    </submittedName>
</protein>
<reference evidence="4 5" key="1">
    <citation type="submission" date="2019-03" db="EMBL/GenBank/DDBJ databases">
        <title>Dyadobacter AR-3-6 sp. nov., isolated from arctic soil.</title>
        <authorList>
            <person name="Chaudhary D.K."/>
        </authorList>
    </citation>
    <scope>NUCLEOTIDE SEQUENCE [LARGE SCALE GENOMIC DNA]</scope>
    <source>
        <strain evidence="4 5">AR-3-6</strain>
    </source>
</reference>
<accession>A0A4R5DQW6</accession>
<feature type="domain" description="Protein FecR C-terminal" evidence="3">
    <location>
        <begin position="320"/>
        <end position="386"/>
    </location>
</feature>
<dbReference type="OrthoDB" id="1452822at2"/>
<dbReference type="InterPro" id="IPR032508">
    <property type="entry name" value="FecR_C"/>
</dbReference>
<dbReference type="GO" id="GO:0016989">
    <property type="term" value="F:sigma factor antagonist activity"/>
    <property type="evidence" value="ECO:0007669"/>
    <property type="project" value="TreeGrafter"/>
</dbReference>
<keyword evidence="5" id="KW-1185">Reference proteome</keyword>
<comment type="caution">
    <text evidence="4">The sequence shown here is derived from an EMBL/GenBank/DDBJ whole genome shotgun (WGS) entry which is preliminary data.</text>
</comment>
<dbReference type="Proteomes" id="UP000294850">
    <property type="component" value="Unassembled WGS sequence"/>
</dbReference>
<dbReference type="Pfam" id="PF04773">
    <property type="entry name" value="FecR"/>
    <property type="match status" value="1"/>
</dbReference>
<dbReference type="InterPro" id="IPR012373">
    <property type="entry name" value="Ferrdict_sens_TM"/>
</dbReference>
<dbReference type="Gene3D" id="2.60.120.1440">
    <property type="match status" value="1"/>
</dbReference>